<feature type="region of interest" description="Disordered" evidence="1">
    <location>
        <begin position="164"/>
        <end position="200"/>
    </location>
</feature>
<evidence type="ECO:0000313" key="2">
    <source>
        <dbReference type="EMBL" id="GMF62790.1"/>
    </source>
</evidence>
<sequence>MLRALQTDVKRLSYDGIHTLHFVFYSKRAANRWKLKTMRFQKSVIELQDTNRQTDEDTGHYTTACSMSNMLEPVVLTSLTIDTTRSAPRHSKQNCTVTPARLQCARARATRIFNATITNDDPAEWTNFCVESFEDLLTLLHQYQRPPLSVSPLVKLDQEAVPVTSPSGAHSLDHIDPSDTATSTGDKVPDADGLYTKRQKQKSRTAKYSLLKSRAWSSQAKIVQVNRCQTI</sequence>
<keyword evidence="3" id="KW-1185">Reference proteome</keyword>
<comment type="caution">
    <text evidence="2">The sequence shown here is derived from an EMBL/GenBank/DDBJ whole genome shotgun (WGS) entry which is preliminary data.</text>
</comment>
<accession>A0A9W6YFS8</accession>
<dbReference type="EMBL" id="BSXT01006673">
    <property type="protein sequence ID" value="GMF62790.1"/>
    <property type="molecule type" value="Genomic_DNA"/>
</dbReference>
<dbReference type="AlphaFoldDB" id="A0A9W6YFS8"/>
<name>A0A9W6YFS8_9STRA</name>
<protein>
    <submittedName>
        <fullName evidence="2">Unnamed protein product</fullName>
    </submittedName>
</protein>
<proteinExistence type="predicted"/>
<evidence type="ECO:0000256" key="1">
    <source>
        <dbReference type="SAM" id="MobiDB-lite"/>
    </source>
</evidence>
<gene>
    <name evidence="2" type="ORF">Pfra01_002736800</name>
</gene>
<organism evidence="2 3">
    <name type="scientific">Phytophthora fragariaefolia</name>
    <dbReference type="NCBI Taxonomy" id="1490495"/>
    <lineage>
        <taxon>Eukaryota</taxon>
        <taxon>Sar</taxon>
        <taxon>Stramenopiles</taxon>
        <taxon>Oomycota</taxon>
        <taxon>Peronosporomycetes</taxon>
        <taxon>Peronosporales</taxon>
        <taxon>Peronosporaceae</taxon>
        <taxon>Phytophthora</taxon>
    </lineage>
</organism>
<dbReference type="Proteomes" id="UP001165121">
    <property type="component" value="Unassembled WGS sequence"/>
</dbReference>
<reference evidence="2" key="1">
    <citation type="submission" date="2023-04" db="EMBL/GenBank/DDBJ databases">
        <title>Phytophthora fragariaefolia NBRC 109709.</title>
        <authorList>
            <person name="Ichikawa N."/>
            <person name="Sato H."/>
            <person name="Tonouchi N."/>
        </authorList>
    </citation>
    <scope>NUCLEOTIDE SEQUENCE</scope>
    <source>
        <strain evidence="2">NBRC 109709</strain>
    </source>
</reference>
<evidence type="ECO:0000313" key="3">
    <source>
        <dbReference type="Proteomes" id="UP001165121"/>
    </source>
</evidence>